<dbReference type="Pfam" id="PF02687">
    <property type="entry name" value="FtsX"/>
    <property type="match status" value="2"/>
</dbReference>
<name>A0A414C8T2_9BACT</name>
<dbReference type="InterPro" id="IPR025857">
    <property type="entry name" value="MacB_PCD"/>
</dbReference>
<comment type="subcellular location">
    <subcellularLocation>
        <location evidence="1">Cell membrane</location>
        <topology evidence="1">Multi-pass membrane protein</topology>
    </subcellularLocation>
</comment>
<feature type="domain" description="ABC3 transporter permease C-terminal" evidence="7">
    <location>
        <begin position="669"/>
        <end position="782"/>
    </location>
</feature>
<dbReference type="GO" id="GO:0005886">
    <property type="term" value="C:plasma membrane"/>
    <property type="evidence" value="ECO:0007669"/>
    <property type="project" value="UniProtKB-SubCell"/>
</dbReference>
<dbReference type="PROSITE" id="PS51257">
    <property type="entry name" value="PROKAR_LIPOPROTEIN"/>
    <property type="match status" value="1"/>
</dbReference>
<evidence type="ECO:0000313" key="9">
    <source>
        <dbReference type="EMBL" id="RHC90258.1"/>
    </source>
</evidence>
<evidence type="ECO:0000256" key="4">
    <source>
        <dbReference type="ARBA" id="ARBA00022989"/>
    </source>
</evidence>
<feature type="domain" description="MacB-like periplasmic core" evidence="8">
    <location>
        <begin position="425"/>
        <end position="628"/>
    </location>
</feature>
<feature type="transmembrane region" description="Helical" evidence="6">
    <location>
        <begin position="280"/>
        <end position="306"/>
    </location>
</feature>
<dbReference type="Proteomes" id="UP000286260">
    <property type="component" value="Unassembled WGS sequence"/>
</dbReference>
<protein>
    <submittedName>
        <fullName evidence="9">ABC transporter permease</fullName>
    </submittedName>
</protein>
<evidence type="ECO:0000259" key="8">
    <source>
        <dbReference type="Pfam" id="PF12704"/>
    </source>
</evidence>
<evidence type="ECO:0000256" key="2">
    <source>
        <dbReference type="ARBA" id="ARBA00022475"/>
    </source>
</evidence>
<dbReference type="PANTHER" id="PTHR30572:SF18">
    <property type="entry name" value="ABC-TYPE MACROLIDE FAMILY EXPORT SYSTEM PERMEASE COMPONENT 2"/>
    <property type="match status" value="1"/>
</dbReference>
<evidence type="ECO:0000256" key="3">
    <source>
        <dbReference type="ARBA" id="ARBA00022692"/>
    </source>
</evidence>
<organism evidence="9 10">
    <name type="scientific">Parabacteroides merdae</name>
    <dbReference type="NCBI Taxonomy" id="46503"/>
    <lineage>
        <taxon>Bacteria</taxon>
        <taxon>Pseudomonadati</taxon>
        <taxon>Bacteroidota</taxon>
        <taxon>Bacteroidia</taxon>
        <taxon>Bacteroidales</taxon>
        <taxon>Tannerellaceae</taxon>
        <taxon>Parabacteroides</taxon>
    </lineage>
</organism>
<sequence length="789" mass="88432">MLALYLKIAFRNMWKFKTQSLTGIFGLAFGLACFVPALYWLRYETSYDGFYPDADRIYRVYSFDKQAGKTNDMVSGILDRKLHDRFPAMQTSTVFFIDQNDCKTEGTPYVRLLTLFTDSAFLDVFPQTIVSGDVWHPLQVANNMILTETVAVRLFGDVEKAVGQSVKSTGLTQYDPPYTVTAVIKDPPGNTNLSFEAILSHEQIKMHKTFVDESGKAIWNFASLQMYAKLPPYTDVGRLAGQLRDYPSRSLANENVEIRMLPIGDVRYRLKDEAPFTLNFIRLFVVAGMLLLFSALFNFLNLHLDLFRQRMRELRLRAVNGASGGQLIGQMLFELTCAILLALLPACYLVVAVNPVFSGLLEISMEMPRVLGLFALCGVGVMLLVLLVGSVLFWRLSRLAVRPRAERKTTGQLGLQRVAVTLQLAVSILFIVAAWVVMLQMRFVNHKDLGFDRNGIVYLSGIQLFINEDVRVALLKELASIPQVGNVTDTYFTPKHSATPSDIKTDIEWPGKTQSEKSAFCVVPTDSRFAETFKVNMLQGEWLGEGGERNVVLNEEAVRAMGLEEPVGTVIRMTLNEPEEYRVVGVVKDFHLFSLRSRILPTIFFPSVYPTNSLYVRAVPGQEQEAIRRINAVLPAIDASFVDVHPIRLSEMYDRLNYSEQAGLKMFSVLAVVCLLISLFGIYAVASASTQRRRKEVAVRKVVGARVGDIIRMFFREYTVQVMLAGAVALPLAYIAMSRWLQGYAYRTDIPWWLLAGVITGVVAVVLLTVLGQVLRAANSNPAEVVKSE</sequence>
<proteinExistence type="predicted"/>
<dbReference type="AlphaFoldDB" id="A0A414C8T2"/>
<dbReference type="GO" id="GO:0022857">
    <property type="term" value="F:transmembrane transporter activity"/>
    <property type="evidence" value="ECO:0007669"/>
    <property type="project" value="TreeGrafter"/>
</dbReference>
<evidence type="ECO:0000259" key="7">
    <source>
        <dbReference type="Pfam" id="PF02687"/>
    </source>
</evidence>
<feature type="domain" description="MacB-like periplasmic core" evidence="8">
    <location>
        <begin position="24"/>
        <end position="245"/>
    </location>
</feature>
<feature type="transmembrane region" description="Helical" evidence="6">
    <location>
        <begin position="666"/>
        <end position="686"/>
    </location>
</feature>
<dbReference type="InterPro" id="IPR003838">
    <property type="entry name" value="ABC3_permease_C"/>
</dbReference>
<feature type="transmembrane region" description="Helical" evidence="6">
    <location>
        <begin position="718"/>
        <end position="738"/>
    </location>
</feature>
<evidence type="ECO:0000256" key="1">
    <source>
        <dbReference type="ARBA" id="ARBA00004651"/>
    </source>
</evidence>
<keyword evidence="5 6" id="KW-0472">Membrane</keyword>
<feature type="transmembrane region" description="Helical" evidence="6">
    <location>
        <begin position="415"/>
        <end position="438"/>
    </location>
</feature>
<accession>A0A414C8T2</accession>
<dbReference type="Pfam" id="PF12704">
    <property type="entry name" value="MacB_PCD"/>
    <property type="match status" value="2"/>
</dbReference>
<evidence type="ECO:0000256" key="5">
    <source>
        <dbReference type="ARBA" id="ARBA00023136"/>
    </source>
</evidence>
<dbReference type="PANTHER" id="PTHR30572">
    <property type="entry name" value="MEMBRANE COMPONENT OF TRANSPORTER-RELATED"/>
    <property type="match status" value="1"/>
</dbReference>
<feature type="domain" description="ABC3 transporter permease C-terminal" evidence="7">
    <location>
        <begin position="286"/>
        <end position="398"/>
    </location>
</feature>
<reference evidence="9 10" key="1">
    <citation type="submission" date="2018-08" db="EMBL/GenBank/DDBJ databases">
        <title>A genome reference for cultivated species of the human gut microbiota.</title>
        <authorList>
            <person name="Zou Y."/>
            <person name="Xue W."/>
            <person name="Luo G."/>
        </authorList>
    </citation>
    <scope>NUCLEOTIDE SEQUENCE [LARGE SCALE GENOMIC DNA]</scope>
    <source>
        <strain evidence="9 10">AM34-17</strain>
    </source>
</reference>
<dbReference type="EMBL" id="QSII01000001">
    <property type="protein sequence ID" value="RHC90258.1"/>
    <property type="molecule type" value="Genomic_DNA"/>
</dbReference>
<feature type="transmembrane region" description="Helical" evidence="6">
    <location>
        <begin position="327"/>
        <end position="351"/>
    </location>
</feature>
<keyword evidence="2" id="KW-1003">Cell membrane</keyword>
<dbReference type="RefSeq" id="WP_122203816.1">
    <property type="nucleotide sequence ID" value="NZ_QSII01000001.1"/>
</dbReference>
<evidence type="ECO:0000313" key="10">
    <source>
        <dbReference type="Proteomes" id="UP000286260"/>
    </source>
</evidence>
<comment type="caution">
    <text evidence="9">The sequence shown here is derived from an EMBL/GenBank/DDBJ whole genome shotgun (WGS) entry which is preliminary data.</text>
</comment>
<keyword evidence="4 6" id="KW-1133">Transmembrane helix</keyword>
<feature type="transmembrane region" description="Helical" evidence="6">
    <location>
        <begin position="750"/>
        <end position="771"/>
    </location>
</feature>
<feature type="transmembrane region" description="Helical" evidence="6">
    <location>
        <begin position="371"/>
        <end position="394"/>
    </location>
</feature>
<gene>
    <name evidence="9" type="ORF">DW828_01625</name>
</gene>
<dbReference type="InterPro" id="IPR050250">
    <property type="entry name" value="Macrolide_Exporter_MacB"/>
</dbReference>
<evidence type="ECO:0000256" key="6">
    <source>
        <dbReference type="SAM" id="Phobius"/>
    </source>
</evidence>
<keyword evidence="3 6" id="KW-0812">Transmembrane</keyword>
<feature type="transmembrane region" description="Helical" evidence="6">
    <location>
        <begin position="21"/>
        <end position="41"/>
    </location>
</feature>